<sequence>MKRLIGFSVSVLSLALAGCGEESDELPVDGRDFDGVEYSEPAPYTGKVIDGYLNNARVWLDMDGDSQFTPGPLVIELDNGAEVTLASGEPTAMSGTGGRFTIDISELVLPPSVGPDLDPRDYPLHAVALPGKTLEETRNGEVPVASAYLMSAPPGVRNITPLTTLARYRG</sequence>
<comment type="caution">
    <text evidence="1">The sequence shown here is derived from an EMBL/GenBank/DDBJ whole genome shotgun (WGS) entry which is preliminary data.</text>
</comment>
<organism evidence="1 2">
    <name type="scientific">Marinobacter adhaerens</name>
    <dbReference type="NCBI Taxonomy" id="1033846"/>
    <lineage>
        <taxon>Bacteria</taxon>
        <taxon>Pseudomonadati</taxon>
        <taxon>Pseudomonadota</taxon>
        <taxon>Gammaproteobacteria</taxon>
        <taxon>Pseudomonadales</taxon>
        <taxon>Marinobacteraceae</taxon>
        <taxon>Marinobacter</taxon>
    </lineage>
</organism>
<name>A0A352IVY5_9GAMM</name>
<evidence type="ECO:0000313" key="1">
    <source>
        <dbReference type="EMBL" id="HBC35618.1"/>
    </source>
</evidence>
<gene>
    <name evidence="1" type="ORF">DC045_15190</name>
</gene>
<dbReference type="EMBL" id="DNNA01000240">
    <property type="protein sequence ID" value="HBC35618.1"/>
    <property type="molecule type" value="Genomic_DNA"/>
</dbReference>
<dbReference type="PROSITE" id="PS51257">
    <property type="entry name" value="PROKAR_LIPOPROTEIN"/>
    <property type="match status" value="1"/>
</dbReference>
<feature type="non-terminal residue" evidence="1">
    <location>
        <position position="170"/>
    </location>
</feature>
<evidence type="ECO:0000313" key="2">
    <source>
        <dbReference type="Proteomes" id="UP000263489"/>
    </source>
</evidence>
<protein>
    <submittedName>
        <fullName evidence="1">Uncharacterized protein</fullName>
    </submittedName>
</protein>
<dbReference type="Proteomes" id="UP000263489">
    <property type="component" value="Unassembled WGS sequence"/>
</dbReference>
<proteinExistence type="predicted"/>
<dbReference type="AlphaFoldDB" id="A0A352IVY5"/>
<reference evidence="1 2" key="1">
    <citation type="journal article" date="2018" name="Nat. Biotechnol.">
        <title>A standardized bacterial taxonomy based on genome phylogeny substantially revises the tree of life.</title>
        <authorList>
            <person name="Parks D.H."/>
            <person name="Chuvochina M."/>
            <person name="Waite D.W."/>
            <person name="Rinke C."/>
            <person name="Skarshewski A."/>
            <person name="Chaumeil P.A."/>
            <person name="Hugenholtz P."/>
        </authorList>
    </citation>
    <scope>NUCLEOTIDE SEQUENCE [LARGE SCALE GENOMIC DNA]</scope>
    <source>
        <strain evidence="1">UBA9380</strain>
    </source>
</reference>
<accession>A0A352IVY5</accession>